<protein>
    <recommendedName>
        <fullName evidence="6">Enoyl-CoA hydratase</fullName>
    </recommendedName>
</protein>
<dbReference type="InterPro" id="IPR029045">
    <property type="entry name" value="ClpP/crotonase-like_dom_sf"/>
</dbReference>
<evidence type="ECO:0000256" key="3">
    <source>
        <dbReference type="ARBA" id="ARBA00023235"/>
    </source>
</evidence>
<evidence type="ECO:0000313" key="4">
    <source>
        <dbReference type="EMBL" id="GAC29042.1"/>
    </source>
</evidence>
<comment type="subcellular location">
    <subcellularLocation>
        <location evidence="1">Peroxisome</location>
    </subcellularLocation>
</comment>
<dbReference type="STRING" id="1121922.GCA_000428905_01904"/>
<organism evidence="4 5">
    <name type="scientific">Brumicola pallidula DSM 14239 = ACAM 615</name>
    <dbReference type="NCBI Taxonomy" id="1121922"/>
    <lineage>
        <taxon>Bacteria</taxon>
        <taxon>Pseudomonadati</taxon>
        <taxon>Pseudomonadota</taxon>
        <taxon>Gammaproteobacteria</taxon>
        <taxon>Alteromonadales</taxon>
        <taxon>Alteromonadaceae</taxon>
        <taxon>Brumicola</taxon>
    </lineage>
</organism>
<dbReference type="PANTHER" id="PTHR43684:SF1">
    <property type="entry name" value="ENOYL-COA DELTA ISOMERASE 2"/>
    <property type="match status" value="1"/>
</dbReference>
<dbReference type="InterPro" id="IPR051053">
    <property type="entry name" value="ECH/Chromodomain_protein"/>
</dbReference>
<evidence type="ECO:0000313" key="5">
    <source>
        <dbReference type="Proteomes" id="UP000006251"/>
    </source>
</evidence>
<dbReference type="InterPro" id="IPR001753">
    <property type="entry name" value="Enoyl-CoA_hydra/iso"/>
</dbReference>
<evidence type="ECO:0008006" key="6">
    <source>
        <dbReference type="Google" id="ProtNLM"/>
    </source>
</evidence>
<name>K6ZFB4_9ALTE</name>
<dbReference type="Pfam" id="PF00378">
    <property type="entry name" value="ECH_1"/>
    <property type="match status" value="1"/>
</dbReference>
<accession>K6ZFB4</accession>
<keyword evidence="3" id="KW-0413">Isomerase</keyword>
<dbReference type="SUPFAM" id="SSF52096">
    <property type="entry name" value="ClpP/crotonase"/>
    <property type="match status" value="1"/>
</dbReference>
<comment type="caution">
    <text evidence="4">The sequence shown here is derived from an EMBL/GenBank/DDBJ whole genome shotgun (WGS) entry which is preliminary data.</text>
</comment>
<evidence type="ECO:0000256" key="2">
    <source>
        <dbReference type="ARBA" id="ARBA00023140"/>
    </source>
</evidence>
<dbReference type="Proteomes" id="UP000006251">
    <property type="component" value="Unassembled WGS sequence"/>
</dbReference>
<evidence type="ECO:0000256" key="1">
    <source>
        <dbReference type="ARBA" id="ARBA00004275"/>
    </source>
</evidence>
<sequence length="196" mass="21706">MAGGDVQLLSRAVKDKKPELAAQLIDSAHELILEVKRIPIPIIAVVEGACAGYGVSLLSHCDFGIAKKSSVFNLAYSAIGASPDGGASYTLPQKCGHKKAAELLMLSENFSPQDALYFQLLNYVFEDETFEESVANWLQKFTKTYSKTNQRIKKLLCYSETRLVEQLNYEKEAFLLGVMGEDMANGIDNFLNKKKK</sequence>
<gene>
    <name evidence="4" type="ORF">GPAL_2181</name>
</gene>
<dbReference type="PANTHER" id="PTHR43684">
    <property type="match status" value="1"/>
</dbReference>
<keyword evidence="5" id="KW-1185">Reference proteome</keyword>
<reference evidence="5" key="1">
    <citation type="journal article" date="2014" name="Environ. Microbiol.">
        <title>Comparative genomics of the marine bacterial genus Glaciecola reveals the high degree of genomic diversity and genomic characteristic for cold adaptation.</title>
        <authorList>
            <person name="Qin Q.L."/>
            <person name="Xie B.B."/>
            <person name="Yu Y."/>
            <person name="Shu Y.L."/>
            <person name="Rong J.C."/>
            <person name="Zhang Y.J."/>
            <person name="Zhao D.L."/>
            <person name="Chen X.L."/>
            <person name="Zhang X.Y."/>
            <person name="Chen B."/>
            <person name="Zhou B.C."/>
            <person name="Zhang Y.Z."/>
        </authorList>
    </citation>
    <scope>NUCLEOTIDE SEQUENCE [LARGE SCALE GENOMIC DNA]</scope>
    <source>
        <strain evidence="5">ACAM 615</strain>
    </source>
</reference>
<dbReference type="CDD" id="cd06558">
    <property type="entry name" value="crotonase-like"/>
    <property type="match status" value="1"/>
</dbReference>
<proteinExistence type="predicted"/>
<dbReference type="EMBL" id="BAEQ01000040">
    <property type="protein sequence ID" value="GAC29042.1"/>
    <property type="molecule type" value="Genomic_DNA"/>
</dbReference>
<keyword evidence="2" id="KW-0576">Peroxisome</keyword>
<dbReference type="Gene3D" id="3.90.226.10">
    <property type="entry name" value="2-enoyl-CoA Hydratase, Chain A, domain 1"/>
    <property type="match status" value="1"/>
</dbReference>
<dbReference type="AlphaFoldDB" id="K6ZFB4"/>
<dbReference type="GO" id="GO:0004165">
    <property type="term" value="F:delta(3)-delta(2)-enoyl-CoA isomerase activity"/>
    <property type="evidence" value="ECO:0007669"/>
    <property type="project" value="UniProtKB-ARBA"/>
</dbReference>